<keyword evidence="1" id="KW-0732">Signal</keyword>
<dbReference type="PROSITE" id="PS51257">
    <property type="entry name" value="PROKAR_LIPOPROTEIN"/>
    <property type="match status" value="1"/>
</dbReference>
<accession>A0A250IQX3</accession>
<gene>
    <name evidence="2" type="ORF">MEBOL_006818</name>
</gene>
<sequence>MRLVRRVRPLKALMVGLWGAALAAGVSGCGGKSEVSVAVPSERARTLRPETPLEVLDSQGKVLISSPLFFVAPQADPRTQLVEVKAAFRNTVDLRPSELVRARLIYSTRETLQLPALAVVRQ</sequence>
<dbReference type="Proteomes" id="UP000217289">
    <property type="component" value="Chromosome"/>
</dbReference>
<evidence type="ECO:0000313" key="2">
    <source>
        <dbReference type="EMBL" id="ATB33326.1"/>
    </source>
</evidence>
<dbReference type="AlphaFoldDB" id="A0A250IQX3"/>
<feature type="signal peptide" evidence="1">
    <location>
        <begin position="1"/>
        <end position="23"/>
    </location>
</feature>
<keyword evidence="3" id="KW-1185">Reference proteome</keyword>
<dbReference type="EMBL" id="CP022163">
    <property type="protein sequence ID" value="ATB33326.1"/>
    <property type="molecule type" value="Genomic_DNA"/>
</dbReference>
<protein>
    <submittedName>
        <fullName evidence="2">MFP transporter</fullName>
    </submittedName>
</protein>
<dbReference type="KEGG" id="mbd:MEBOL_006818"/>
<organism evidence="2 3">
    <name type="scientific">Melittangium boletus DSM 14713</name>
    <dbReference type="NCBI Taxonomy" id="1294270"/>
    <lineage>
        <taxon>Bacteria</taxon>
        <taxon>Pseudomonadati</taxon>
        <taxon>Myxococcota</taxon>
        <taxon>Myxococcia</taxon>
        <taxon>Myxococcales</taxon>
        <taxon>Cystobacterineae</taxon>
        <taxon>Archangiaceae</taxon>
        <taxon>Melittangium</taxon>
    </lineage>
</organism>
<evidence type="ECO:0000313" key="3">
    <source>
        <dbReference type="Proteomes" id="UP000217289"/>
    </source>
</evidence>
<proteinExistence type="predicted"/>
<name>A0A250IQX3_9BACT</name>
<evidence type="ECO:0000256" key="1">
    <source>
        <dbReference type="SAM" id="SignalP"/>
    </source>
</evidence>
<reference evidence="2 3" key="1">
    <citation type="submission" date="2017-06" db="EMBL/GenBank/DDBJ databases">
        <authorList>
            <person name="Kim H.J."/>
            <person name="Triplett B.A."/>
        </authorList>
    </citation>
    <scope>NUCLEOTIDE SEQUENCE [LARGE SCALE GENOMIC DNA]</scope>
    <source>
        <strain evidence="2 3">DSM 14713</strain>
    </source>
</reference>
<feature type="chain" id="PRO_5013100672" evidence="1">
    <location>
        <begin position="24"/>
        <end position="122"/>
    </location>
</feature>